<proteinExistence type="predicted"/>
<reference evidence="2 3" key="1">
    <citation type="submission" date="2016-12" db="EMBL/GenBank/DDBJ databases">
        <title>The genomes of Aspergillus section Nigri reveals drivers in fungal speciation.</title>
        <authorList>
            <consortium name="DOE Joint Genome Institute"/>
            <person name="Vesth T.C."/>
            <person name="Nybo J."/>
            <person name="Theobald S."/>
            <person name="Brandl J."/>
            <person name="Frisvad J.C."/>
            <person name="Nielsen K.F."/>
            <person name="Lyhne E.K."/>
            <person name="Kogle M.E."/>
            <person name="Kuo A."/>
            <person name="Riley R."/>
            <person name="Clum A."/>
            <person name="Nolan M."/>
            <person name="Lipzen A."/>
            <person name="Salamov A."/>
            <person name="Henrissat B."/>
            <person name="Wiebenga A."/>
            <person name="De Vries R.P."/>
            <person name="Grigoriev I.V."/>
            <person name="Mortensen U.H."/>
            <person name="Andersen M.R."/>
            <person name="Baker S.E."/>
        </authorList>
    </citation>
    <scope>NUCLEOTIDE SEQUENCE [LARGE SCALE GENOMIC DNA]</scope>
    <source>
        <strain evidence="2 3">CBS 115572</strain>
    </source>
</reference>
<dbReference type="AlphaFoldDB" id="A0A317VCW7"/>
<evidence type="ECO:0000313" key="3">
    <source>
        <dbReference type="Proteomes" id="UP000246702"/>
    </source>
</evidence>
<comment type="caution">
    <text evidence="2">The sequence shown here is derived from an EMBL/GenBank/DDBJ whole genome shotgun (WGS) entry which is preliminary data.</text>
</comment>
<dbReference type="EMBL" id="MSFK01000037">
    <property type="protein sequence ID" value="PWY71091.1"/>
    <property type="molecule type" value="Genomic_DNA"/>
</dbReference>
<accession>A0A317VCW7</accession>
<dbReference type="RefSeq" id="XP_025462846.1">
    <property type="nucleotide sequence ID" value="XM_025606510.1"/>
</dbReference>
<dbReference type="GeneID" id="37108653"/>
<feature type="region of interest" description="Disordered" evidence="1">
    <location>
        <begin position="46"/>
        <end position="66"/>
    </location>
</feature>
<feature type="compositionally biased region" description="Basic and acidic residues" evidence="1">
    <location>
        <begin position="57"/>
        <end position="66"/>
    </location>
</feature>
<organism evidence="2 3">
    <name type="scientific">Aspergillus sclerotioniger CBS 115572</name>
    <dbReference type="NCBI Taxonomy" id="1450535"/>
    <lineage>
        <taxon>Eukaryota</taxon>
        <taxon>Fungi</taxon>
        <taxon>Dikarya</taxon>
        <taxon>Ascomycota</taxon>
        <taxon>Pezizomycotina</taxon>
        <taxon>Eurotiomycetes</taxon>
        <taxon>Eurotiomycetidae</taxon>
        <taxon>Eurotiales</taxon>
        <taxon>Aspergillaceae</taxon>
        <taxon>Aspergillus</taxon>
        <taxon>Aspergillus subgen. Circumdati</taxon>
    </lineage>
</organism>
<sequence>MKKKIAGLRWKRTEMMQRRSGEMPKQADNGGMDFSTHLIYPRYALDSSTNHSPVQRGESRKLHRERGGDYIYQAPDKRGVMVARHKGTEGNVSREKVRYRTTRNRPLLDAARTDGQQRLMPINPDQQYGIQSPRLATPWIIHLKQSSLTPCSPVRDANHPSLALISDCILGA</sequence>
<keyword evidence="3" id="KW-1185">Reference proteome</keyword>
<dbReference type="Proteomes" id="UP000246702">
    <property type="component" value="Unassembled WGS sequence"/>
</dbReference>
<gene>
    <name evidence="2" type="ORF">BO94DRAFT_263649</name>
</gene>
<name>A0A317VCW7_9EURO</name>
<evidence type="ECO:0000256" key="1">
    <source>
        <dbReference type="SAM" id="MobiDB-lite"/>
    </source>
</evidence>
<evidence type="ECO:0000313" key="2">
    <source>
        <dbReference type="EMBL" id="PWY71091.1"/>
    </source>
</evidence>
<protein>
    <submittedName>
        <fullName evidence="2">Uncharacterized protein</fullName>
    </submittedName>
</protein>